<keyword evidence="9 12" id="KW-0472">Membrane</keyword>
<evidence type="ECO:0000259" key="14">
    <source>
        <dbReference type="Pfam" id="PF00082"/>
    </source>
</evidence>
<dbReference type="InterPro" id="IPR000209">
    <property type="entry name" value="Peptidase_S8/S53_dom"/>
</dbReference>
<comment type="similarity">
    <text evidence="2 10">Belongs to the peptidase S8 family.</text>
</comment>
<dbReference type="GO" id="GO:0006508">
    <property type="term" value="P:proteolysis"/>
    <property type="evidence" value="ECO:0007669"/>
    <property type="project" value="UniProtKB-KW"/>
</dbReference>
<dbReference type="InterPro" id="IPR022398">
    <property type="entry name" value="Peptidase_S8_His-AS"/>
</dbReference>
<dbReference type="PROSITE" id="PS00137">
    <property type="entry name" value="SUBTILASE_HIS"/>
    <property type="match status" value="1"/>
</dbReference>
<proteinExistence type="inferred from homology"/>
<dbReference type="SUPFAM" id="SSF52743">
    <property type="entry name" value="Subtilisin-like"/>
    <property type="match status" value="1"/>
</dbReference>
<evidence type="ECO:0000256" key="11">
    <source>
        <dbReference type="SAM" id="MobiDB-lite"/>
    </source>
</evidence>
<feature type="region of interest" description="Disordered" evidence="11">
    <location>
        <begin position="386"/>
        <end position="435"/>
    </location>
</feature>
<dbReference type="PRINTS" id="PR00723">
    <property type="entry name" value="SUBTILISIN"/>
</dbReference>
<feature type="active site" description="Charge relay system" evidence="10">
    <location>
        <position position="78"/>
    </location>
</feature>
<keyword evidence="3" id="KW-1003">Cell membrane</keyword>
<evidence type="ECO:0000256" key="6">
    <source>
        <dbReference type="ARBA" id="ARBA00022801"/>
    </source>
</evidence>
<dbReference type="InterPro" id="IPR023828">
    <property type="entry name" value="Peptidase_S8_Ser-AS"/>
</dbReference>
<dbReference type="GO" id="GO:0008233">
    <property type="term" value="F:peptidase activity"/>
    <property type="evidence" value="ECO:0007669"/>
    <property type="project" value="UniProtKB-KW"/>
</dbReference>
<evidence type="ECO:0000256" key="3">
    <source>
        <dbReference type="ARBA" id="ARBA00022475"/>
    </source>
</evidence>
<dbReference type="PROSITE" id="PS00138">
    <property type="entry name" value="SUBTILASE_SER"/>
    <property type="match status" value="1"/>
</dbReference>
<dbReference type="Proteomes" id="UP000730482">
    <property type="component" value="Unassembled WGS sequence"/>
</dbReference>
<comment type="subcellular location">
    <subcellularLocation>
        <location evidence="1">Cell membrane</location>
        <topology evidence="1">Single-pass membrane protein</topology>
    </subcellularLocation>
</comment>
<feature type="compositionally biased region" description="Basic and acidic residues" evidence="11">
    <location>
        <begin position="417"/>
        <end position="435"/>
    </location>
</feature>
<name>A0ABS5L325_9ACTN</name>
<dbReference type="PROSITE" id="PS51892">
    <property type="entry name" value="SUBTILASE"/>
    <property type="match status" value="1"/>
</dbReference>
<dbReference type="PANTHER" id="PTHR43806:SF11">
    <property type="entry name" value="CEREVISIN-RELATED"/>
    <property type="match status" value="1"/>
</dbReference>
<dbReference type="Pfam" id="PF00082">
    <property type="entry name" value="Peptidase_S8"/>
    <property type="match status" value="1"/>
</dbReference>
<sequence>MRRAASVAGVLILSTLPYATATAPADAATSTSQTCPDTASALPAVAASAAVPWAQTRLDLSRVWPLTRGDGVKVAVIDTGVDAGVPQLSGHVDAGADVIGTAGVGTLDCHGHGTAVAGIIAAQPAAGTGFAGVAPGARIIPVRQSIGDSDGTAGTLALAIRRAADLGSGVINTSLVSLTSTPELRAAVEYAQGRGAVIVAAAGNQQQSGDPRTYPAAYPGVIAVAATGPDDAVAQFSETGDYVAVAAPGVQVASLARGPGDVLVDGTSFAAPFVSGVVALVRAYHPGLSPEQVRHRIEVTADHPAGALPGAALGWGIVNPYSAVTAVLPEEGKAAKTAVVSPGSAPAGAFARRPAAISAGAAGFAAAAGGIVLAVWAAAAAGRKARRASGDEGEGGERISATAEPRRPGRPGRRRPPRDQRPARDGRTKELLVRR</sequence>
<gene>
    <name evidence="15" type="primary">mycP</name>
    <name evidence="15" type="ORF">KGQ19_38415</name>
</gene>
<dbReference type="InterPro" id="IPR015500">
    <property type="entry name" value="Peptidase_S8_subtilisin-rel"/>
</dbReference>
<dbReference type="PANTHER" id="PTHR43806">
    <property type="entry name" value="PEPTIDASE S8"/>
    <property type="match status" value="1"/>
</dbReference>
<feature type="transmembrane region" description="Helical" evidence="12">
    <location>
        <begin position="355"/>
        <end position="379"/>
    </location>
</feature>
<feature type="active site" description="Charge relay system" evidence="10">
    <location>
        <position position="268"/>
    </location>
</feature>
<comment type="caution">
    <text evidence="15">The sequence shown here is derived from an EMBL/GenBank/DDBJ whole genome shotgun (WGS) entry which is preliminary data.</text>
</comment>
<evidence type="ECO:0000256" key="4">
    <source>
        <dbReference type="ARBA" id="ARBA00022670"/>
    </source>
</evidence>
<evidence type="ECO:0000256" key="8">
    <source>
        <dbReference type="ARBA" id="ARBA00022989"/>
    </source>
</evidence>
<evidence type="ECO:0000256" key="7">
    <source>
        <dbReference type="ARBA" id="ARBA00022825"/>
    </source>
</evidence>
<dbReference type="InterPro" id="IPR023834">
    <property type="entry name" value="T7SS_pept_S8A_mycosin"/>
</dbReference>
<feature type="signal peptide" evidence="13">
    <location>
        <begin position="1"/>
        <end position="19"/>
    </location>
</feature>
<organism evidence="15 16">
    <name type="scientific">Catenulispora pinistramenti</name>
    <dbReference type="NCBI Taxonomy" id="2705254"/>
    <lineage>
        <taxon>Bacteria</taxon>
        <taxon>Bacillati</taxon>
        <taxon>Actinomycetota</taxon>
        <taxon>Actinomycetes</taxon>
        <taxon>Catenulisporales</taxon>
        <taxon>Catenulisporaceae</taxon>
        <taxon>Catenulispora</taxon>
    </lineage>
</organism>
<evidence type="ECO:0000313" key="16">
    <source>
        <dbReference type="Proteomes" id="UP000730482"/>
    </source>
</evidence>
<evidence type="ECO:0000256" key="2">
    <source>
        <dbReference type="ARBA" id="ARBA00011073"/>
    </source>
</evidence>
<keyword evidence="6 10" id="KW-0378">Hydrolase</keyword>
<keyword evidence="8 12" id="KW-1133">Transmembrane helix</keyword>
<dbReference type="NCBIfam" id="TIGR03921">
    <property type="entry name" value="T7SS_mycosin"/>
    <property type="match status" value="1"/>
</dbReference>
<evidence type="ECO:0000256" key="9">
    <source>
        <dbReference type="ARBA" id="ARBA00023136"/>
    </source>
</evidence>
<keyword evidence="4 10" id="KW-0645">Protease</keyword>
<feature type="active site" description="Charge relay system" evidence="10">
    <location>
        <position position="112"/>
    </location>
</feature>
<feature type="chain" id="PRO_5046071784" evidence="13">
    <location>
        <begin position="20"/>
        <end position="435"/>
    </location>
</feature>
<evidence type="ECO:0000256" key="10">
    <source>
        <dbReference type="PROSITE-ProRule" id="PRU01240"/>
    </source>
</evidence>
<keyword evidence="13" id="KW-0732">Signal</keyword>
<dbReference type="InterPro" id="IPR036852">
    <property type="entry name" value="Peptidase_S8/S53_dom_sf"/>
</dbReference>
<accession>A0ABS5L325</accession>
<keyword evidence="16" id="KW-1185">Reference proteome</keyword>
<protein>
    <submittedName>
        <fullName evidence="15">Type VII secretion-associated serine protease mycosin</fullName>
    </submittedName>
</protein>
<evidence type="ECO:0000313" key="15">
    <source>
        <dbReference type="EMBL" id="MBS2552746.1"/>
    </source>
</evidence>
<feature type="domain" description="Peptidase S8/S53" evidence="14">
    <location>
        <begin position="69"/>
        <end position="316"/>
    </location>
</feature>
<evidence type="ECO:0000256" key="13">
    <source>
        <dbReference type="SAM" id="SignalP"/>
    </source>
</evidence>
<keyword evidence="7 10" id="KW-0720">Serine protease</keyword>
<dbReference type="EMBL" id="JAAFYZ010000207">
    <property type="protein sequence ID" value="MBS2552746.1"/>
    <property type="molecule type" value="Genomic_DNA"/>
</dbReference>
<evidence type="ECO:0000256" key="5">
    <source>
        <dbReference type="ARBA" id="ARBA00022692"/>
    </source>
</evidence>
<evidence type="ECO:0000256" key="1">
    <source>
        <dbReference type="ARBA" id="ARBA00004162"/>
    </source>
</evidence>
<keyword evidence="5 12" id="KW-0812">Transmembrane</keyword>
<dbReference type="RefSeq" id="WP_212018645.1">
    <property type="nucleotide sequence ID" value="NZ_JAAFYZ010000207.1"/>
</dbReference>
<dbReference type="Gene3D" id="3.40.50.200">
    <property type="entry name" value="Peptidase S8/S53 domain"/>
    <property type="match status" value="1"/>
</dbReference>
<evidence type="ECO:0000256" key="12">
    <source>
        <dbReference type="SAM" id="Phobius"/>
    </source>
</evidence>
<dbReference type="InterPro" id="IPR050131">
    <property type="entry name" value="Peptidase_S8_subtilisin-like"/>
</dbReference>
<reference evidence="15 16" key="1">
    <citation type="submission" date="2020-02" db="EMBL/GenBank/DDBJ databases">
        <title>Acidophilic actinobacteria isolated from forest soil.</title>
        <authorList>
            <person name="Golinska P."/>
        </authorList>
    </citation>
    <scope>NUCLEOTIDE SEQUENCE [LARGE SCALE GENOMIC DNA]</scope>
    <source>
        <strain evidence="15 16">NL8</strain>
    </source>
</reference>